<evidence type="ECO:0000259" key="2">
    <source>
        <dbReference type="Pfam" id="PF07883"/>
    </source>
</evidence>
<dbReference type="InterPro" id="IPR014710">
    <property type="entry name" value="RmlC-like_jellyroll"/>
</dbReference>
<dbReference type="GO" id="GO:0046872">
    <property type="term" value="F:metal ion binding"/>
    <property type="evidence" value="ECO:0007669"/>
    <property type="project" value="UniProtKB-KW"/>
</dbReference>
<dbReference type="Proteomes" id="UP000430021">
    <property type="component" value="Unassembled WGS sequence"/>
</dbReference>
<sequence length="333" mass="35460">MRRSADFAVTGLASIERRIVRYGDLVPCRDAFIDTRSPGSDQKENFTIIGPGVAENPNQHVHISEPHGFNIGGARQPPRCLNSQHSHETVEVFYVHSGRWRFMTGERGTDGEVFMGPGDLISIPTRLFRGFENVGEDTGFLWAVLGGDDAGHVMWAPYVFDMARDYGLVLLEDGTLVDTAKGESVPPDARPMPETTAQQIAALAQVDSAALAQCVIPAAMPRPAALHADTPGIAERLLIGAAPIAWPHGFTVAEIAIAPHSAIAPHRLSVADVWFVQDGNVAVTIDDETTTCGPGDTITVPQGAARAISNRGAAGARVVQVRGGDTLPVPEPV</sequence>
<evidence type="ECO:0000313" key="3">
    <source>
        <dbReference type="EMBL" id="MXP37381.1"/>
    </source>
</evidence>
<gene>
    <name evidence="3" type="ORF">GRI59_01980</name>
</gene>
<proteinExistence type="predicted"/>
<name>A0A6I4UDZ5_9SPHN</name>
<dbReference type="SUPFAM" id="SSF51182">
    <property type="entry name" value="RmlC-like cupins"/>
    <property type="match status" value="1"/>
</dbReference>
<dbReference type="InterPro" id="IPR051610">
    <property type="entry name" value="GPI/OXD"/>
</dbReference>
<dbReference type="InterPro" id="IPR011051">
    <property type="entry name" value="RmlC_Cupin_sf"/>
</dbReference>
<evidence type="ECO:0000313" key="4">
    <source>
        <dbReference type="Proteomes" id="UP000430021"/>
    </source>
</evidence>
<keyword evidence="1" id="KW-0479">Metal-binding</keyword>
<dbReference type="Pfam" id="PF07883">
    <property type="entry name" value="Cupin_2"/>
    <property type="match status" value="2"/>
</dbReference>
<feature type="domain" description="Cupin type-2" evidence="2">
    <location>
        <begin position="256"/>
        <end position="319"/>
    </location>
</feature>
<feature type="domain" description="Cupin type-2" evidence="2">
    <location>
        <begin position="82"/>
        <end position="138"/>
    </location>
</feature>
<dbReference type="InterPro" id="IPR013096">
    <property type="entry name" value="Cupin_2"/>
</dbReference>
<organism evidence="3 4">
    <name type="scientific">Erythrobacter ramosus</name>
    <dbReference type="NCBI Taxonomy" id="35811"/>
    <lineage>
        <taxon>Bacteria</taxon>
        <taxon>Pseudomonadati</taxon>
        <taxon>Pseudomonadota</taxon>
        <taxon>Alphaproteobacteria</taxon>
        <taxon>Sphingomonadales</taxon>
        <taxon>Erythrobacteraceae</taxon>
        <taxon>Erythrobacter/Porphyrobacter group</taxon>
        <taxon>Erythrobacter</taxon>
    </lineage>
</organism>
<comment type="caution">
    <text evidence="3">The sequence shown here is derived from an EMBL/GenBank/DDBJ whole genome shotgun (WGS) entry which is preliminary data.</text>
</comment>
<accession>A0A6I4UDZ5</accession>
<dbReference type="AlphaFoldDB" id="A0A6I4UDZ5"/>
<evidence type="ECO:0000256" key="1">
    <source>
        <dbReference type="ARBA" id="ARBA00022723"/>
    </source>
</evidence>
<reference evidence="3 4" key="1">
    <citation type="submission" date="2019-12" db="EMBL/GenBank/DDBJ databases">
        <title>Genomic-based taxomic classification of the family Erythrobacteraceae.</title>
        <authorList>
            <person name="Xu L."/>
        </authorList>
    </citation>
    <scope>NUCLEOTIDE SEQUENCE [LARGE SCALE GENOMIC DNA]</scope>
    <source>
        <strain evidence="3 4">JCM 10282</strain>
    </source>
</reference>
<dbReference type="EMBL" id="WTYB01000001">
    <property type="protein sequence ID" value="MXP37381.1"/>
    <property type="molecule type" value="Genomic_DNA"/>
</dbReference>
<dbReference type="PANTHER" id="PTHR35848">
    <property type="entry name" value="OXALATE-BINDING PROTEIN"/>
    <property type="match status" value="1"/>
</dbReference>
<protein>
    <submittedName>
        <fullName evidence="3">Cupin domain-containing protein</fullName>
    </submittedName>
</protein>
<dbReference type="OrthoDB" id="6058at2"/>
<dbReference type="Gene3D" id="2.60.120.10">
    <property type="entry name" value="Jelly Rolls"/>
    <property type="match status" value="2"/>
</dbReference>